<comment type="miscellaneous">
    <text evidence="9">This enzyme catalyzes only one turnover and therefore is not strictly catalytic. According to one definition, an enzyme is a biocatalyst that acts repeatedly and over many reaction cycles.</text>
</comment>
<dbReference type="SUPFAM" id="SSF53155">
    <property type="entry name" value="Methylated DNA-protein cysteine methyltransferase domain"/>
    <property type="match status" value="1"/>
</dbReference>
<comment type="catalytic activity">
    <reaction evidence="8 9">
        <text>a 6-O-methyl-2'-deoxyguanosine in DNA + L-cysteinyl-[protein] = S-methyl-L-cysteinyl-[protein] + a 2'-deoxyguanosine in DNA</text>
        <dbReference type="Rhea" id="RHEA:24000"/>
        <dbReference type="Rhea" id="RHEA-COMP:10131"/>
        <dbReference type="Rhea" id="RHEA-COMP:10132"/>
        <dbReference type="Rhea" id="RHEA-COMP:11367"/>
        <dbReference type="Rhea" id="RHEA-COMP:11368"/>
        <dbReference type="ChEBI" id="CHEBI:29950"/>
        <dbReference type="ChEBI" id="CHEBI:82612"/>
        <dbReference type="ChEBI" id="CHEBI:85445"/>
        <dbReference type="ChEBI" id="CHEBI:85448"/>
        <dbReference type="EC" id="2.1.1.63"/>
    </reaction>
</comment>
<keyword evidence="13" id="KW-1185">Reference proteome</keyword>
<keyword evidence="4 9" id="KW-0489">Methyltransferase</keyword>
<proteinExistence type="inferred from homology"/>
<evidence type="ECO:0000256" key="9">
    <source>
        <dbReference type="HAMAP-Rule" id="MF_00772"/>
    </source>
</evidence>
<evidence type="ECO:0000256" key="7">
    <source>
        <dbReference type="ARBA" id="ARBA00023204"/>
    </source>
</evidence>
<keyword evidence="6 9" id="KW-0227">DNA damage</keyword>
<dbReference type="InterPro" id="IPR036217">
    <property type="entry name" value="MethylDNA_cys_MeTrfase_DNAb"/>
</dbReference>
<dbReference type="PANTHER" id="PTHR10815">
    <property type="entry name" value="METHYLATED-DNA--PROTEIN-CYSTEINE METHYLTRANSFERASE"/>
    <property type="match status" value="1"/>
</dbReference>
<dbReference type="InterPro" id="IPR036631">
    <property type="entry name" value="MGMT_N_sf"/>
</dbReference>
<dbReference type="Proteomes" id="UP000198960">
    <property type="component" value="Unassembled WGS sequence"/>
</dbReference>
<evidence type="ECO:0000256" key="6">
    <source>
        <dbReference type="ARBA" id="ARBA00022763"/>
    </source>
</evidence>
<dbReference type="Pfam" id="PF02870">
    <property type="entry name" value="Methyltransf_1N"/>
    <property type="match status" value="1"/>
</dbReference>
<sequence>MRAHSVLPSPVGPLTVVADDGVLVRLYLDPPGPEAALGPRDDAALAPVSAQLGEYFRGEREAFDVPLRPVGSAFERAVWAQLSAIPYGETRSYGQVARAVGEPGGAQAVGLACGRNPLAVVVPCHRVVGADGALVGFGGGLPRKRFLLDLEQREARLF</sequence>
<dbReference type="EC" id="2.1.1.63" evidence="9"/>
<dbReference type="EMBL" id="FOEE01000004">
    <property type="protein sequence ID" value="SEO75855.1"/>
    <property type="molecule type" value="Genomic_DNA"/>
</dbReference>
<evidence type="ECO:0000259" key="11">
    <source>
        <dbReference type="Pfam" id="PF02870"/>
    </source>
</evidence>
<feature type="domain" description="Methylguanine DNA methyltransferase ribonuclease-like" evidence="11">
    <location>
        <begin position="5"/>
        <end position="69"/>
    </location>
</feature>
<dbReference type="InterPro" id="IPR008332">
    <property type="entry name" value="MethylG_MeTrfase_N"/>
</dbReference>
<dbReference type="SUPFAM" id="SSF46767">
    <property type="entry name" value="Methylated DNA-protein cysteine methyltransferase, C-terminal domain"/>
    <property type="match status" value="1"/>
</dbReference>
<evidence type="ECO:0000256" key="3">
    <source>
        <dbReference type="ARBA" id="ARBA00022490"/>
    </source>
</evidence>
<evidence type="ECO:0000256" key="4">
    <source>
        <dbReference type="ARBA" id="ARBA00022603"/>
    </source>
</evidence>
<dbReference type="InterPro" id="IPR023546">
    <property type="entry name" value="MGMT"/>
</dbReference>
<gene>
    <name evidence="12" type="ORF">SAMN05660991_01567</name>
</gene>
<dbReference type="InterPro" id="IPR014048">
    <property type="entry name" value="MethylDNA_cys_MeTrfase_DNA-bd"/>
</dbReference>
<dbReference type="Gene3D" id="1.10.10.10">
    <property type="entry name" value="Winged helix-like DNA-binding domain superfamily/Winged helix DNA-binding domain"/>
    <property type="match status" value="1"/>
</dbReference>
<dbReference type="GO" id="GO:0006307">
    <property type="term" value="P:DNA alkylation repair"/>
    <property type="evidence" value="ECO:0007669"/>
    <property type="project" value="UniProtKB-UniRule"/>
</dbReference>
<dbReference type="HAMAP" id="MF_00772">
    <property type="entry name" value="OGT"/>
    <property type="match status" value="1"/>
</dbReference>
<dbReference type="OrthoDB" id="9802228at2"/>
<name>A0A1H8SBA7_9ACTN</name>
<protein>
    <recommendedName>
        <fullName evidence="9">Methylated-DNA--protein-cysteine methyltransferase</fullName>
        <ecNumber evidence="9">2.1.1.63</ecNumber>
    </recommendedName>
    <alternativeName>
        <fullName evidence="9">6-O-methylguanine-DNA methyltransferase</fullName>
        <shortName evidence="9">MGMT</shortName>
    </alternativeName>
    <alternativeName>
        <fullName evidence="9">O-6-methylguanine-DNA-alkyltransferase</fullName>
    </alternativeName>
</protein>
<evidence type="ECO:0000313" key="13">
    <source>
        <dbReference type="Proteomes" id="UP000198960"/>
    </source>
</evidence>
<dbReference type="Gene3D" id="3.30.160.70">
    <property type="entry name" value="Methylated DNA-protein cysteine methyltransferase domain"/>
    <property type="match status" value="1"/>
</dbReference>
<dbReference type="Pfam" id="PF01035">
    <property type="entry name" value="DNA_binding_1"/>
    <property type="match status" value="1"/>
</dbReference>
<dbReference type="AlphaFoldDB" id="A0A1H8SBA7"/>
<comment type="function">
    <text evidence="9">Involved in the cellular defense against the biological effects of O6-methylguanine (O6-MeG) and O4-methylthymine (O4-MeT) in DNA. Repairs the methylated nucleobase in DNA by stoichiometrically transferring the methyl group to a cysteine residue in the enzyme. This is a suicide reaction: the enzyme is irreversibly inactivated.</text>
</comment>
<feature type="active site" description="Nucleophile; methyl group acceptor" evidence="9">
    <location>
        <position position="124"/>
    </location>
</feature>
<comment type="catalytic activity">
    <reaction evidence="1 9">
        <text>a 4-O-methyl-thymidine in DNA + L-cysteinyl-[protein] = a thymidine in DNA + S-methyl-L-cysteinyl-[protein]</text>
        <dbReference type="Rhea" id="RHEA:53428"/>
        <dbReference type="Rhea" id="RHEA-COMP:10131"/>
        <dbReference type="Rhea" id="RHEA-COMP:10132"/>
        <dbReference type="Rhea" id="RHEA-COMP:13555"/>
        <dbReference type="Rhea" id="RHEA-COMP:13556"/>
        <dbReference type="ChEBI" id="CHEBI:29950"/>
        <dbReference type="ChEBI" id="CHEBI:82612"/>
        <dbReference type="ChEBI" id="CHEBI:137386"/>
        <dbReference type="ChEBI" id="CHEBI:137387"/>
        <dbReference type="EC" id="2.1.1.63"/>
    </reaction>
</comment>
<keyword evidence="3 9" id="KW-0963">Cytoplasm</keyword>
<keyword evidence="5 9" id="KW-0808">Transferase</keyword>
<dbReference type="RefSeq" id="WP_091941869.1">
    <property type="nucleotide sequence ID" value="NZ_FOEE01000004.1"/>
</dbReference>
<feature type="domain" description="Methylated-DNA-[protein]-cysteine S-methyltransferase DNA binding" evidence="10">
    <location>
        <begin position="73"/>
        <end position="152"/>
    </location>
</feature>
<accession>A0A1H8SBA7</accession>
<evidence type="ECO:0000256" key="1">
    <source>
        <dbReference type="ARBA" id="ARBA00001286"/>
    </source>
</evidence>
<keyword evidence="7 9" id="KW-0234">DNA repair</keyword>
<dbReference type="GO" id="GO:0032259">
    <property type="term" value="P:methylation"/>
    <property type="evidence" value="ECO:0007669"/>
    <property type="project" value="UniProtKB-KW"/>
</dbReference>
<comment type="subcellular location">
    <subcellularLocation>
        <location evidence="9">Cytoplasm</location>
    </subcellularLocation>
</comment>
<dbReference type="PROSITE" id="PS00374">
    <property type="entry name" value="MGMT"/>
    <property type="match status" value="1"/>
</dbReference>
<dbReference type="NCBIfam" id="TIGR00589">
    <property type="entry name" value="ogt"/>
    <property type="match status" value="1"/>
</dbReference>
<evidence type="ECO:0000313" key="12">
    <source>
        <dbReference type="EMBL" id="SEO75855.1"/>
    </source>
</evidence>
<dbReference type="PANTHER" id="PTHR10815:SF5">
    <property type="entry name" value="METHYLATED-DNA--PROTEIN-CYSTEINE METHYLTRANSFERASE"/>
    <property type="match status" value="1"/>
</dbReference>
<dbReference type="GO" id="GO:0003908">
    <property type="term" value="F:methylated-DNA-[protein]-cysteine S-methyltransferase activity"/>
    <property type="evidence" value="ECO:0007669"/>
    <property type="project" value="UniProtKB-UniRule"/>
</dbReference>
<reference evidence="13" key="1">
    <citation type="submission" date="2016-10" db="EMBL/GenBank/DDBJ databases">
        <authorList>
            <person name="Varghese N."/>
            <person name="Submissions S."/>
        </authorList>
    </citation>
    <scope>NUCLEOTIDE SEQUENCE [LARGE SCALE GENOMIC DNA]</scope>
    <source>
        <strain evidence="13">DSM 45413</strain>
    </source>
</reference>
<evidence type="ECO:0000256" key="8">
    <source>
        <dbReference type="ARBA" id="ARBA00049348"/>
    </source>
</evidence>
<evidence type="ECO:0000256" key="2">
    <source>
        <dbReference type="ARBA" id="ARBA00008711"/>
    </source>
</evidence>
<organism evidence="12 13">
    <name type="scientific">Trujillonella endophytica</name>
    <dbReference type="NCBI Taxonomy" id="673521"/>
    <lineage>
        <taxon>Bacteria</taxon>
        <taxon>Bacillati</taxon>
        <taxon>Actinomycetota</taxon>
        <taxon>Actinomycetes</taxon>
        <taxon>Geodermatophilales</taxon>
        <taxon>Geodermatophilaceae</taxon>
        <taxon>Trujillonella</taxon>
    </lineage>
</organism>
<dbReference type="CDD" id="cd06445">
    <property type="entry name" value="ATase"/>
    <property type="match status" value="1"/>
</dbReference>
<evidence type="ECO:0000259" key="10">
    <source>
        <dbReference type="Pfam" id="PF01035"/>
    </source>
</evidence>
<dbReference type="InterPro" id="IPR036388">
    <property type="entry name" value="WH-like_DNA-bd_sf"/>
</dbReference>
<dbReference type="FunFam" id="1.10.10.10:FF:000214">
    <property type="entry name" value="Methylated-DNA--protein-cysteine methyltransferase"/>
    <property type="match status" value="1"/>
</dbReference>
<evidence type="ECO:0000256" key="5">
    <source>
        <dbReference type="ARBA" id="ARBA00022679"/>
    </source>
</evidence>
<dbReference type="InterPro" id="IPR001497">
    <property type="entry name" value="MethylDNA_cys_MeTrfase_AS"/>
</dbReference>
<comment type="similarity">
    <text evidence="2 9">Belongs to the MGMT family.</text>
</comment>
<dbReference type="STRING" id="673521.SAMN05660991_01567"/>
<dbReference type="GO" id="GO:0005737">
    <property type="term" value="C:cytoplasm"/>
    <property type="evidence" value="ECO:0007669"/>
    <property type="project" value="UniProtKB-SubCell"/>
</dbReference>